<accession>A0AAN7JFK2</accession>
<sequence length="61" mass="6801">MAVQTFEGWRIVPYFQMGGLTISQRKNSRCQLIKGPSKTVRITVNSSARPPLMIRPDGPSP</sequence>
<reference evidence="1 2" key="1">
    <citation type="journal article" date="2023" name="Hortic Res">
        <title>Pangenome of water caltrop reveals structural variations and asymmetric subgenome divergence after allopolyploidization.</title>
        <authorList>
            <person name="Zhang X."/>
            <person name="Chen Y."/>
            <person name="Wang L."/>
            <person name="Yuan Y."/>
            <person name="Fang M."/>
            <person name="Shi L."/>
            <person name="Lu R."/>
            <person name="Comes H.P."/>
            <person name="Ma Y."/>
            <person name="Chen Y."/>
            <person name="Huang G."/>
            <person name="Zhou Y."/>
            <person name="Zheng Z."/>
            <person name="Qiu Y."/>
        </authorList>
    </citation>
    <scope>NUCLEOTIDE SEQUENCE [LARGE SCALE GENOMIC DNA]</scope>
    <source>
        <tissue evidence="1">Roots</tissue>
    </source>
</reference>
<evidence type="ECO:0000313" key="2">
    <source>
        <dbReference type="Proteomes" id="UP001345219"/>
    </source>
</evidence>
<name>A0AAN7JFK2_9MYRT</name>
<proteinExistence type="predicted"/>
<evidence type="ECO:0000313" key="1">
    <source>
        <dbReference type="EMBL" id="KAK4741067.1"/>
    </source>
</evidence>
<gene>
    <name evidence="1" type="ORF">SAY87_024655</name>
</gene>
<dbReference type="AlphaFoldDB" id="A0AAN7JFK2"/>
<protein>
    <submittedName>
        <fullName evidence="1">Uncharacterized protein</fullName>
    </submittedName>
</protein>
<dbReference type="EMBL" id="JAXIOK010000024">
    <property type="protein sequence ID" value="KAK4741067.1"/>
    <property type="molecule type" value="Genomic_DNA"/>
</dbReference>
<keyword evidence="2" id="KW-1185">Reference proteome</keyword>
<dbReference type="Proteomes" id="UP001345219">
    <property type="component" value="Chromosome 19"/>
</dbReference>
<organism evidence="1 2">
    <name type="scientific">Trapa incisa</name>
    <dbReference type="NCBI Taxonomy" id="236973"/>
    <lineage>
        <taxon>Eukaryota</taxon>
        <taxon>Viridiplantae</taxon>
        <taxon>Streptophyta</taxon>
        <taxon>Embryophyta</taxon>
        <taxon>Tracheophyta</taxon>
        <taxon>Spermatophyta</taxon>
        <taxon>Magnoliopsida</taxon>
        <taxon>eudicotyledons</taxon>
        <taxon>Gunneridae</taxon>
        <taxon>Pentapetalae</taxon>
        <taxon>rosids</taxon>
        <taxon>malvids</taxon>
        <taxon>Myrtales</taxon>
        <taxon>Lythraceae</taxon>
        <taxon>Trapa</taxon>
    </lineage>
</organism>
<comment type="caution">
    <text evidence="1">The sequence shown here is derived from an EMBL/GenBank/DDBJ whole genome shotgun (WGS) entry which is preliminary data.</text>
</comment>